<evidence type="ECO:0000313" key="1">
    <source>
        <dbReference type="EMBL" id="GAT05456.1"/>
    </source>
</evidence>
<proteinExistence type="predicted"/>
<protein>
    <submittedName>
        <fullName evidence="1">TRIM</fullName>
    </submittedName>
</protein>
<accession>A0A117IG92</accession>
<comment type="caution">
    <text evidence="1">The sequence shown here is derived from an EMBL/GenBank/DDBJ whole genome shotgun (WGS) entry which is preliminary data.</text>
</comment>
<reference evidence="1 2" key="1">
    <citation type="journal article" date="2016" name="Genome Announc.">
        <title>Draft Genome Sequences of Five Rapidly Growing Mycobacterium Species, M. thermoresistibile, M. fortuitum subsp. acetamidolyticum, M. canariasense, M. brisbanense, and M. novocastrense.</title>
        <authorList>
            <person name="Katahira K."/>
            <person name="Ogura Y."/>
            <person name="Gotoh Y."/>
            <person name="Hayashi T."/>
        </authorList>
    </citation>
    <scope>NUCLEOTIDE SEQUENCE [LARGE SCALE GENOMIC DNA]</scope>
    <source>
        <strain evidence="1 2">JCM6368</strain>
    </source>
</reference>
<name>A0A117IG92_MYCFO</name>
<gene>
    <name evidence="1" type="ORF">RMCFA_5567</name>
</gene>
<dbReference type="AlphaFoldDB" id="A0A117IG92"/>
<reference evidence="2" key="2">
    <citation type="submission" date="2016-02" db="EMBL/GenBank/DDBJ databases">
        <title>Draft genome sequence of five rapidly growing Mycobacterium species.</title>
        <authorList>
            <person name="Katahira K."/>
            <person name="Gotou Y."/>
            <person name="Iida K."/>
            <person name="Ogura Y."/>
            <person name="Hayashi T."/>
        </authorList>
    </citation>
    <scope>NUCLEOTIDE SEQUENCE [LARGE SCALE GENOMIC DNA]</scope>
    <source>
        <strain evidence="2">JCM6368</strain>
    </source>
</reference>
<dbReference type="EMBL" id="BCSZ01000059">
    <property type="protein sequence ID" value="GAT05456.1"/>
    <property type="molecule type" value="Genomic_DNA"/>
</dbReference>
<sequence length="73" mass="7415">MTDSDGPRQPDQVVPLPDGAQIFRVADEAGDGDGLIAPVALSAARSGDVVVLPDRRTGKYLGGGRVLLESGAA</sequence>
<dbReference type="Proteomes" id="UP000069705">
    <property type="component" value="Unassembled WGS sequence"/>
</dbReference>
<organism evidence="1 2">
    <name type="scientific">Mycolicibacterium fortuitum subsp. acetamidolyticum</name>
    <dbReference type="NCBI Taxonomy" id="144550"/>
    <lineage>
        <taxon>Bacteria</taxon>
        <taxon>Bacillati</taxon>
        <taxon>Actinomycetota</taxon>
        <taxon>Actinomycetes</taxon>
        <taxon>Mycobacteriales</taxon>
        <taxon>Mycobacteriaceae</taxon>
        <taxon>Mycolicibacterium</taxon>
    </lineage>
</organism>
<evidence type="ECO:0000313" key="2">
    <source>
        <dbReference type="Proteomes" id="UP000069705"/>
    </source>
</evidence>